<dbReference type="RefSeq" id="WP_189612786.1">
    <property type="nucleotide sequence ID" value="NZ_BMXR01000014.1"/>
</dbReference>
<reference evidence="2" key="1">
    <citation type="journal article" date="2014" name="Int. J. Syst. Evol. Microbiol.">
        <title>Complete genome sequence of Corynebacterium casei LMG S-19264T (=DSM 44701T), isolated from a smear-ripened cheese.</title>
        <authorList>
            <consortium name="US DOE Joint Genome Institute (JGI-PGF)"/>
            <person name="Walter F."/>
            <person name="Albersmeier A."/>
            <person name="Kalinowski J."/>
            <person name="Ruckert C."/>
        </authorList>
    </citation>
    <scope>NUCLEOTIDE SEQUENCE</scope>
    <source>
        <strain evidence="2">KCTC 22169</strain>
    </source>
</reference>
<feature type="transmembrane region" description="Helical" evidence="1">
    <location>
        <begin position="54"/>
        <end position="71"/>
    </location>
</feature>
<proteinExistence type="predicted"/>
<dbReference type="AlphaFoldDB" id="A0A918KR56"/>
<organism evidence="2 3">
    <name type="scientific">Saccharospirillum salsuginis</name>
    <dbReference type="NCBI Taxonomy" id="418750"/>
    <lineage>
        <taxon>Bacteria</taxon>
        <taxon>Pseudomonadati</taxon>
        <taxon>Pseudomonadota</taxon>
        <taxon>Gammaproteobacteria</taxon>
        <taxon>Oceanospirillales</taxon>
        <taxon>Saccharospirillaceae</taxon>
        <taxon>Saccharospirillum</taxon>
    </lineage>
</organism>
<dbReference type="Proteomes" id="UP000626148">
    <property type="component" value="Unassembled WGS sequence"/>
</dbReference>
<protein>
    <submittedName>
        <fullName evidence="2">Uncharacterized protein</fullName>
    </submittedName>
</protein>
<keyword evidence="3" id="KW-1185">Reference proteome</keyword>
<dbReference type="EMBL" id="BMXR01000014">
    <property type="protein sequence ID" value="GGX71431.1"/>
    <property type="molecule type" value="Genomic_DNA"/>
</dbReference>
<evidence type="ECO:0000256" key="1">
    <source>
        <dbReference type="SAM" id="Phobius"/>
    </source>
</evidence>
<feature type="transmembrane region" description="Helical" evidence="1">
    <location>
        <begin position="9"/>
        <end position="34"/>
    </location>
</feature>
<evidence type="ECO:0000313" key="2">
    <source>
        <dbReference type="EMBL" id="GGX71431.1"/>
    </source>
</evidence>
<feature type="transmembrane region" description="Helical" evidence="1">
    <location>
        <begin position="83"/>
        <end position="101"/>
    </location>
</feature>
<gene>
    <name evidence="2" type="ORF">GCM10007392_43690</name>
</gene>
<comment type="caution">
    <text evidence="2">The sequence shown here is derived from an EMBL/GenBank/DDBJ whole genome shotgun (WGS) entry which is preliminary data.</text>
</comment>
<accession>A0A918KR56</accession>
<keyword evidence="1" id="KW-1133">Transmembrane helix</keyword>
<keyword evidence="1" id="KW-0812">Transmembrane</keyword>
<keyword evidence="1" id="KW-0472">Membrane</keyword>
<reference evidence="2" key="2">
    <citation type="submission" date="2020-09" db="EMBL/GenBank/DDBJ databases">
        <authorList>
            <person name="Sun Q."/>
            <person name="Kim S."/>
        </authorList>
    </citation>
    <scope>NUCLEOTIDE SEQUENCE</scope>
    <source>
        <strain evidence="2">KCTC 22169</strain>
    </source>
</reference>
<name>A0A918KR56_9GAMM</name>
<evidence type="ECO:0000313" key="3">
    <source>
        <dbReference type="Proteomes" id="UP000626148"/>
    </source>
</evidence>
<sequence length="103" mass="11269">MSREKVHWLLVYLVPYLTIGALSKGAGFLLLPLGGTAGVYVGFTSTAPYFTSDFKLSLVLFYLIAILLFWAGLKFRGKFWGKAINALGVYLWCAVGIVGFGPQ</sequence>